<name>A0A8H6IRR7_9PEZI</name>
<dbReference type="EMBL" id="WIGN01000408">
    <property type="protein sequence ID" value="KAF6794596.1"/>
    <property type="molecule type" value="Genomic_DNA"/>
</dbReference>
<dbReference type="AlphaFoldDB" id="A0A8H6IRR7"/>
<dbReference type="Proteomes" id="UP000652219">
    <property type="component" value="Unassembled WGS sequence"/>
</dbReference>
<proteinExistence type="predicted"/>
<feature type="chain" id="PRO_5034915647" evidence="1">
    <location>
        <begin position="19"/>
        <end position="101"/>
    </location>
</feature>
<evidence type="ECO:0000313" key="3">
    <source>
        <dbReference type="Proteomes" id="UP000652219"/>
    </source>
</evidence>
<keyword evidence="3" id="KW-1185">Reference proteome</keyword>
<gene>
    <name evidence="2" type="ORF">CSOJ01_13669</name>
</gene>
<organism evidence="2 3">
    <name type="scientific">Colletotrichum sojae</name>
    <dbReference type="NCBI Taxonomy" id="2175907"/>
    <lineage>
        <taxon>Eukaryota</taxon>
        <taxon>Fungi</taxon>
        <taxon>Dikarya</taxon>
        <taxon>Ascomycota</taxon>
        <taxon>Pezizomycotina</taxon>
        <taxon>Sordariomycetes</taxon>
        <taxon>Hypocreomycetidae</taxon>
        <taxon>Glomerellales</taxon>
        <taxon>Glomerellaceae</taxon>
        <taxon>Colletotrichum</taxon>
        <taxon>Colletotrichum orchidearum species complex</taxon>
    </lineage>
</organism>
<accession>A0A8H6IRR7</accession>
<evidence type="ECO:0000313" key="2">
    <source>
        <dbReference type="EMBL" id="KAF6794596.1"/>
    </source>
</evidence>
<feature type="signal peptide" evidence="1">
    <location>
        <begin position="1"/>
        <end position="18"/>
    </location>
</feature>
<protein>
    <submittedName>
        <fullName evidence="2">Uncharacterized protein</fullName>
    </submittedName>
</protein>
<keyword evidence="1" id="KW-0732">Signal</keyword>
<reference evidence="2 3" key="1">
    <citation type="journal article" date="2020" name="Phytopathology">
        <title>Genome Sequence Resources of Colletotrichum truncatum, C. plurivorum, C. musicola, and C. sojae: Four Species Pathogenic to Soybean (Glycine max).</title>
        <authorList>
            <person name="Rogerio F."/>
            <person name="Boufleur T.R."/>
            <person name="Ciampi-Guillardi M."/>
            <person name="Sukno S.A."/>
            <person name="Thon M.R."/>
            <person name="Massola Junior N.S."/>
            <person name="Baroncelli R."/>
        </authorList>
    </citation>
    <scope>NUCLEOTIDE SEQUENCE [LARGE SCALE GENOMIC DNA]</scope>
    <source>
        <strain evidence="2 3">LFN0009</strain>
    </source>
</reference>
<evidence type="ECO:0000256" key="1">
    <source>
        <dbReference type="SAM" id="SignalP"/>
    </source>
</evidence>
<comment type="caution">
    <text evidence="2">The sequence shown here is derived from an EMBL/GenBank/DDBJ whole genome shotgun (WGS) entry which is preliminary data.</text>
</comment>
<sequence length="101" mass="10185">MKFAAAALIALCGQVAMAAVDLVVCQGKPPSSWGPPNCNAADEATCHDLCTQRPRCGNQIDIGNNPQGAGYCATATAFKTGLLGLIWDGNAAGLALSPAPV</sequence>